<dbReference type="InterPro" id="IPR016187">
    <property type="entry name" value="CTDL_fold"/>
</dbReference>
<proteinExistence type="predicted"/>
<dbReference type="Proteomes" id="UP001652661">
    <property type="component" value="Chromosome 2R"/>
</dbReference>
<dbReference type="PROSITE" id="PS50041">
    <property type="entry name" value="C_TYPE_LECTIN_2"/>
    <property type="match status" value="1"/>
</dbReference>
<sequence length="328" mass="37041">MSLSYYTFIILLPLSLLSGLSNCSLNCPTEKSHPLQFHLVRQCQRASADNALALESTSSLEECANLTRELRGLAFNYAPGGPKRHNNLFDLKFFRNETQKQKHMRSQLTAFEQPGEFFNCHVLQCPQNHSFSGMINDSRFDYYSLYGRPTVVRNYTCLPEVGLFVVYTTPAAYLNASLTCSNSTEFTGSLAHIASESRTSFLAQWLLQFNRKQLGRPEPEPNVFLAYVGLAYNRSTSLSPMDFRNSHQESLQCFLYRAWDTGHPRLGQEQANASCVALTSQGTWQTLSCDRELPFICEIHTAKPTTGWEHDDAELDIGPNAVFECDNN</sequence>
<feature type="signal peptide" evidence="1">
    <location>
        <begin position="1"/>
        <end position="19"/>
    </location>
</feature>
<evidence type="ECO:0000313" key="4">
    <source>
        <dbReference type="RefSeq" id="XP_017024371.2"/>
    </source>
</evidence>
<keyword evidence="3" id="KW-1185">Reference proteome</keyword>
<dbReference type="InterPro" id="IPR001304">
    <property type="entry name" value="C-type_lectin-like"/>
</dbReference>
<evidence type="ECO:0000256" key="1">
    <source>
        <dbReference type="SAM" id="SignalP"/>
    </source>
</evidence>
<reference evidence="3" key="1">
    <citation type="submission" date="2025-05" db="UniProtKB">
        <authorList>
            <consortium name="RefSeq"/>
        </authorList>
    </citation>
    <scope>NUCLEOTIDE SEQUENCE [LARGE SCALE GENOMIC DNA]</scope>
    <source>
        <strain evidence="3">14028-0561.14</strain>
    </source>
</reference>
<dbReference type="AlphaFoldDB" id="A0A6P4ING0"/>
<dbReference type="Pfam" id="PF00059">
    <property type="entry name" value="Lectin_C"/>
    <property type="match status" value="1"/>
</dbReference>
<dbReference type="Gene3D" id="3.10.100.10">
    <property type="entry name" value="Mannose-Binding Protein A, subunit A"/>
    <property type="match status" value="1"/>
</dbReference>
<dbReference type="OrthoDB" id="8066719at2759"/>
<dbReference type="CDD" id="cd00037">
    <property type="entry name" value="CLECT"/>
    <property type="match status" value="1"/>
</dbReference>
<organism evidence="3 4">
    <name type="scientific">Drosophila kikkawai</name>
    <name type="common">Fruit fly</name>
    <dbReference type="NCBI Taxonomy" id="30033"/>
    <lineage>
        <taxon>Eukaryota</taxon>
        <taxon>Metazoa</taxon>
        <taxon>Ecdysozoa</taxon>
        <taxon>Arthropoda</taxon>
        <taxon>Hexapoda</taxon>
        <taxon>Insecta</taxon>
        <taxon>Pterygota</taxon>
        <taxon>Neoptera</taxon>
        <taxon>Endopterygota</taxon>
        <taxon>Diptera</taxon>
        <taxon>Brachycera</taxon>
        <taxon>Muscomorpha</taxon>
        <taxon>Ephydroidea</taxon>
        <taxon>Drosophilidae</taxon>
        <taxon>Drosophila</taxon>
        <taxon>Sophophora</taxon>
    </lineage>
</organism>
<dbReference type="SUPFAM" id="SSF56436">
    <property type="entry name" value="C-type lectin-like"/>
    <property type="match status" value="1"/>
</dbReference>
<feature type="domain" description="C-type lectin" evidence="2">
    <location>
        <begin position="164"/>
        <end position="298"/>
    </location>
</feature>
<evidence type="ECO:0000259" key="2">
    <source>
        <dbReference type="PROSITE" id="PS50041"/>
    </source>
</evidence>
<dbReference type="GeneID" id="108076156"/>
<protein>
    <recommendedName>
        <fullName evidence="2">C-type lectin domain-containing protein</fullName>
    </recommendedName>
</protein>
<name>A0A6P4ING0_DROKI</name>
<dbReference type="InterPro" id="IPR016186">
    <property type="entry name" value="C-type_lectin-like/link_sf"/>
</dbReference>
<gene>
    <name evidence="4" type="primary">LOC108076156</name>
</gene>
<accession>A0A6P4ING0</accession>
<reference evidence="4" key="2">
    <citation type="submission" date="2025-08" db="UniProtKB">
        <authorList>
            <consortium name="RefSeq"/>
        </authorList>
    </citation>
    <scope>IDENTIFICATION</scope>
    <source>
        <strain evidence="4">14028-0561.14</strain>
        <tissue evidence="4">Whole fly</tissue>
    </source>
</reference>
<dbReference type="RefSeq" id="XP_017024371.2">
    <property type="nucleotide sequence ID" value="XM_017168882.3"/>
</dbReference>
<keyword evidence="1" id="KW-0732">Signal</keyword>
<evidence type="ECO:0000313" key="3">
    <source>
        <dbReference type="Proteomes" id="UP001652661"/>
    </source>
</evidence>
<feature type="chain" id="PRO_5045074377" description="C-type lectin domain-containing protein" evidence="1">
    <location>
        <begin position="20"/>
        <end position="328"/>
    </location>
</feature>